<evidence type="ECO:0000256" key="4">
    <source>
        <dbReference type="ARBA" id="ARBA00023163"/>
    </source>
</evidence>
<keyword evidence="5" id="KW-0539">Nucleus</keyword>
<dbReference type="InterPro" id="IPR004827">
    <property type="entry name" value="bZIP"/>
</dbReference>
<name>A0A7S4I9B7_9STRA</name>
<feature type="region of interest" description="Disordered" evidence="6">
    <location>
        <begin position="170"/>
        <end position="225"/>
    </location>
</feature>
<keyword evidence="3" id="KW-0238">DNA-binding</keyword>
<dbReference type="GO" id="GO:0000978">
    <property type="term" value="F:RNA polymerase II cis-regulatory region sequence-specific DNA binding"/>
    <property type="evidence" value="ECO:0007669"/>
    <property type="project" value="TreeGrafter"/>
</dbReference>
<feature type="compositionally biased region" description="Low complexity" evidence="6">
    <location>
        <begin position="65"/>
        <end position="81"/>
    </location>
</feature>
<feature type="compositionally biased region" description="Low complexity" evidence="6">
    <location>
        <begin position="32"/>
        <end position="42"/>
    </location>
</feature>
<feature type="domain" description="BZIP" evidence="7">
    <location>
        <begin position="207"/>
        <end position="252"/>
    </location>
</feature>
<feature type="region of interest" description="Disordered" evidence="6">
    <location>
        <begin position="1"/>
        <end position="81"/>
    </location>
</feature>
<feature type="region of interest" description="Disordered" evidence="6">
    <location>
        <begin position="546"/>
        <end position="598"/>
    </location>
</feature>
<dbReference type="InterPro" id="IPR051882">
    <property type="entry name" value="ATF_bZIP_TF"/>
</dbReference>
<feature type="region of interest" description="Disordered" evidence="6">
    <location>
        <begin position="97"/>
        <end position="118"/>
    </location>
</feature>
<accession>A0A7S4I9B7</accession>
<sequence length="790" mass="84881">MPMSKVCPDKPTPSSPGTSDRAVHGKENNKMAAPATDAAKASAPKHSPGNAASVAPQPVTGGLDTSLPTTGPSGSGASSLAGTVKLSPITATDTLAGSCGEVPQQPALRTGTSNGQVPAKNVQIASSGVRLHALPPGGRAVPIPAAPPGAIPIPGRPIPGRPIPITSFNVGASDGNASPRLSSSAPSIVGRAGSWDHLPSPSPANLNQRRQKRLERNRESARLSRRRRKQYLEVLEERVTNLSQEMDRGRREHVVAGVKTVREKRRDKLMEVERNLNVSFSGLSVSLSPSVAPASIPALEQNARLLDTSLSRTSDELRIAATFQKEQLKSFSNDATKKFVLWLTLQNDTYFRGGRAPSERLSAARIGERMLHSGNDRVTPANGMWPLFCNEVGLSYDQEEKVRSFQRSLLSNEQTWLHRHTGNALNCSLESAHTAVLTINDVVRQRERSVLDVLTLEQRVKFQAWAAARAERIGRVANKTLSQIKESDNEDSKVPQTSPNLHDAANLYISNYRFQNVCERFPAPQQSVPPNYLKKLSRRPSFESLGITSSSSLSKAGEGGDAKLSRDLSHSSTGSLKRAASELSMSNTDSVDGDDSAASPASLTAEAAQAAAANFVSLALNPVRDIIPPPRAQAEYIVSAPAAQHVQIQHLQQLPVHRPQPIQQLQAIQQPQPVHQPQYSQKTHYVQVQQAPKQAAYVPEAVPSAVYQPSPVPLHTFSVATPAPQAPVQSQQAQSGDTNPTDSNAVPSVMNIVPEEGYLNTVSGQGTDEFLFDLTEEDWAIGGGFDMDTI</sequence>
<feature type="compositionally biased region" description="Polar residues" evidence="6">
    <location>
        <begin position="170"/>
        <end position="186"/>
    </location>
</feature>
<reference evidence="8" key="1">
    <citation type="submission" date="2021-01" db="EMBL/GenBank/DDBJ databases">
        <authorList>
            <person name="Corre E."/>
            <person name="Pelletier E."/>
            <person name="Niang G."/>
            <person name="Scheremetjew M."/>
            <person name="Finn R."/>
            <person name="Kale V."/>
            <person name="Holt S."/>
            <person name="Cochrane G."/>
            <person name="Meng A."/>
            <person name="Brown T."/>
            <person name="Cohen L."/>
        </authorList>
    </citation>
    <scope>NUCLEOTIDE SEQUENCE</scope>
    <source>
        <strain evidence="8">Isolate 1302-5</strain>
    </source>
</reference>
<evidence type="ECO:0000256" key="5">
    <source>
        <dbReference type="ARBA" id="ARBA00023242"/>
    </source>
</evidence>
<dbReference type="Pfam" id="PF00170">
    <property type="entry name" value="bZIP_1"/>
    <property type="match status" value="1"/>
</dbReference>
<organism evidence="8">
    <name type="scientific">Odontella aurita</name>
    <dbReference type="NCBI Taxonomy" id="265563"/>
    <lineage>
        <taxon>Eukaryota</taxon>
        <taxon>Sar</taxon>
        <taxon>Stramenopiles</taxon>
        <taxon>Ochrophyta</taxon>
        <taxon>Bacillariophyta</taxon>
        <taxon>Mediophyceae</taxon>
        <taxon>Biddulphiophycidae</taxon>
        <taxon>Eupodiscales</taxon>
        <taxon>Odontellaceae</taxon>
        <taxon>Odontella</taxon>
    </lineage>
</organism>
<dbReference type="GO" id="GO:0030968">
    <property type="term" value="P:endoplasmic reticulum unfolded protein response"/>
    <property type="evidence" value="ECO:0007669"/>
    <property type="project" value="TreeGrafter"/>
</dbReference>
<proteinExistence type="predicted"/>
<dbReference type="PANTHER" id="PTHR46164:SF3">
    <property type="entry name" value="ATF6, ISOFORM C"/>
    <property type="match status" value="1"/>
</dbReference>
<dbReference type="SUPFAM" id="SSF57959">
    <property type="entry name" value="Leucine zipper domain"/>
    <property type="match status" value="1"/>
</dbReference>
<keyword evidence="4" id="KW-0804">Transcription</keyword>
<dbReference type="EMBL" id="HBKQ01013027">
    <property type="protein sequence ID" value="CAE2222571.1"/>
    <property type="molecule type" value="Transcribed_RNA"/>
</dbReference>
<evidence type="ECO:0000259" key="7">
    <source>
        <dbReference type="PROSITE" id="PS50217"/>
    </source>
</evidence>
<gene>
    <name evidence="8" type="ORF">OAUR00152_LOCUS8938</name>
</gene>
<comment type="subcellular location">
    <subcellularLocation>
        <location evidence="1">Membrane</location>
        <topology evidence="1">Single-pass membrane protein</topology>
    </subcellularLocation>
</comment>
<feature type="compositionally biased region" description="Low complexity" evidence="6">
    <location>
        <begin position="723"/>
        <end position="735"/>
    </location>
</feature>
<dbReference type="SMART" id="SM00338">
    <property type="entry name" value="BRLZ"/>
    <property type="match status" value="1"/>
</dbReference>
<evidence type="ECO:0000256" key="3">
    <source>
        <dbReference type="ARBA" id="ARBA00023125"/>
    </source>
</evidence>
<dbReference type="CDD" id="cd14811">
    <property type="entry name" value="bZIP_u2"/>
    <property type="match status" value="1"/>
</dbReference>
<dbReference type="Gene3D" id="1.20.5.170">
    <property type="match status" value="1"/>
</dbReference>
<evidence type="ECO:0000256" key="6">
    <source>
        <dbReference type="SAM" id="MobiDB-lite"/>
    </source>
</evidence>
<dbReference type="AlphaFoldDB" id="A0A7S4I9B7"/>
<feature type="compositionally biased region" description="Basic and acidic residues" evidence="6">
    <location>
        <begin position="558"/>
        <end position="569"/>
    </location>
</feature>
<dbReference type="PROSITE" id="PS50217">
    <property type="entry name" value="BZIP"/>
    <property type="match status" value="1"/>
</dbReference>
<dbReference type="PANTHER" id="PTHR46164">
    <property type="entry name" value="ATF6, ISOFORM C"/>
    <property type="match status" value="1"/>
</dbReference>
<dbReference type="GO" id="GO:0000981">
    <property type="term" value="F:DNA-binding transcription factor activity, RNA polymerase II-specific"/>
    <property type="evidence" value="ECO:0007669"/>
    <property type="project" value="TreeGrafter"/>
</dbReference>
<evidence type="ECO:0000256" key="2">
    <source>
        <dbReference type="ARBA" id="ARBA00023015"/>
    </source>
</evidence>
<evidence type="ECO:0000256" key="1">
    <source>
        <dbReference type="ARBA" id="ARBA00004167"/>
    </source>
</evidence>
<dbReference type="GO" id="GO:0016020">
    <property type="term" value="C:membrane"/>
    <property type="evidence" value="ECO:0007669"/>
    <property type="project" value="UniProtKB-SubCell"/>
</dbReference>
<dbReference type="GO" id="GO:0005634">
    <property type="term" value="C:nucleus"/>
    <property type="evidence" value="ECO:0007669"/>
    <property type="project" value="TreeGrafter"/>
</dbReference>
<protein>
    <recommendedName>
        <fullName evidence="7">BZIP domain-containing protein</fullName>
    </recommendedName>
</protein>
<feature type="region of interest" description="Disordered" evidence="6">
    <location>
        <begin position="723"/>
        <end position="743"/>
    </location>
</feature>
<dbReference type="InterPro" id="IPR046347">
    <property type="entry name" value="bZIP_sf"/>
</dbReference>
<evidence type="ECO:0000313" key="8">
    <source>
        <dbReference type="EMBL" id="CAE2222571.1"/>
    </source>
</evidence>
<keyword evidence="2" id="KW-0805">Transcription regulation</keyword>